<feature type="domain" description="VOC" evidence="2">
    <location>
        <begin position="31"/>
        <end position="142"/>
    </location>
</feature>
<reference evidence="3" key="1">
    <citation type="submission" date="2018-05" db="EMBL/GenBank/DDBJ databases">
        <authorList>
            <person name="Lanie J.A."/>
            <person name="Ng W.-L."/>
            <person name="Kazmierczak K.M."/>
            <person name="Andrzejewski T.M."/>
            <person name="Davidsen T.M."/>
            <person name="Wayne K.J."/>
            <person name="Tettelin H."/>
            <person name="Glass J.I."/>
            <person name="Rusch D."/>
            <person name="Podicherti R."/>
            <person name="Tsui H.-C.T."/>
            <person name="Winkler M.E."/>
        </authorList>
    </citation>
    <scope>NUCLEOTIDE SEQUENCE</scope>
</reference>
<dbReference type="GO" id="GO:0004493">
    <property type="term" value="F:methylmalonyl-CoA epimerase activity"/>
    <property type="evidence" value="ECO:0007669"/>
    <property type="project" value="TreeGrafter"/>
</dbReference>
<feature type="domain" description="VOC" evidence="2">
    <location>
        <begin position="147"/>
        <end position="263"/>
    </location>
</feature>
<sequence>MFEKICSITSQLLYVIVASLLLLPLLALAQTFTHVHLRVPDTNETAQWYQTLLGGDFRPGGMASTRYDNGFVGTMLDESGVAPSAGSVIDHFAFSVSDVAEKVTLALSAGAKMVSEQRQGITAGTRAIVQDPWGTNFELIEDNEYPGIHHVHLVSQEPEALRDWFLGVFGGEYHAERGAGQIYSIRYDGIWVNISEAETSAAPSRGRSLDHMGFRVDDMETLVEKIRSTGYEPHEIRPANPTSTTLLMFFEGADGIHFEIAEPGGATR</sequence>
<dbReference type="PANTHER" id="PTHR43048">
    <property type="entry name" value="METHYLMALONYL-COA EPIMERASE"/>
    <property type="match status" value="1"/>
</dbReference>
<name>A0A382DY86_9ZZZZ</name>
<accession>A0A382DY86</accession>
<dbReference type="Pfam" id="PF00903">
    <property type="entry name" value="Glyoxalase"/>
    <property type="match status" value="2"/>
</dbReference>
<keyword evidence="1" id="KW-0479">Metal-binding</keyword>
<organism evidence="3">
    <name type="scientific">marine metagenome</name>
    <dbReference type="NCBI Taxonomy" id="408172"/>
    <lineage>
        <taxon>unclassified sequences</taxon>
        <taxon>metagenomes</taxon>
        <taxon>ecological metagenomes</taxon>
    </lineage>
</organism>
<dbReference type="AlphaFoldDB" id="A0A382DY86"/>
<dbReference type="CDD" id="cd06587">
    <property type="entry name" value="VOC"/>
    <property type="match status" value="2"/>
</dbReference>
<dbReference type="GO" id="GO:0046872">
    <property type="term" value="F:metal ion binding"/>
    <property type="evidence" value="ECO:0007669"/>
    <property type="project" value="UniProtKB-KW"/>
</dbReference>
<dbReference type="PANTHER" id="PTHR43048:SF3">
    <property type="entry name" value="METHYLMALONYL-COA EPIMERASE, MITOCHONDRIAL"/>
    <property type="match status" value="1"/>
</dbReference>
<dbReference type="InterPro" id="IPR037523">
    <property type="entry name" value="VOC_core"/>
</dbReference>
<dbReference type="EMBL" id="UINC01041586">
    <property type="protein sequence ID" value="SVB43062.1"/>
    <property type="molecule type" value="Genomic_DNA"/>
</dbReference>
<evidence type="ECO:0000313" key="3">
    <source>
        <dbReference type="EMBL" id="SVB43062.1"/>
    </source>
</evidence>
<dbReference type="PROSITE" id="PS51819">
    <property type="entry name" value="VOC"/>
    <property type="match status" value="2"/>
</dbReference>
<dbReference type="InterPro" id="IPR051785">
    <property type="entry name" value="MMCE/EMCE_epimerase"/>
</dbReference>
<dbReference type="Gene3D" id="3.10.180.10">
    <property type="entry name" value="2,3-Dihydroxybiphenyl 1,2-Dioxygenase, domain 1"/>
    <property type="match status" value="2"/>
</dbReference>
<evidence type="ECO:0000256" key="1">
    <source>
        <dbReference type="ARBA" id="ARBA00022723"/>
    </source>
</evidence>
<dbReference type="InterPro" id="IPR029068">
    <property type="entry name" value="Glyas_Bleomycin-R_OHBP_Dase"/>
</dbReference>
<dbReference type="InterPro" id="IPR004360">
    <property type="entry name" value="Glyas_Fos-R_dOase_dom"/>
</dbReference>
<dbReference type="SUPFAM" id="SSF54593">
    <property type="entry name" value="Glyoxalase/Bleomycin resistance protein/Dihydroxybiphenyl dioxygenase"/>
    <property type="match status" value="2"/>
</dbReference>
<gene>
    <name evidence="3" type="ORF">METZ01_LOCUS195916</name>
</gene>
<protein>
    <recommendedName>
        <fullName evidence="2">VOC domain-containing protein</fullName>
    </recommendedName>
</protein>
<evidence type="ECO:0000259" key="2">
    <source>
        <dbReference type="PROSITE" id="PS51819"/>
    </source>
</evidence>
<proteinExistence type="predicted"/>
<dbReference type="GO" id="GO:0046491">
    <property type="term" value="P:L-methylmalonyl-CoA metabolic process"/>
    <property type="evidence" value="ECO:0007669"/>
    <property type="project" value="TreeGrafter"/>
</dbReference>